<comment type="caution">
    <text evidence="1">The sequence shown here is derived from an EMBL/GenBank/DDBJ whole genome shotgun (WGS) entry which is preliminary data.</text>
</comment>
<accession>A0ACC1M752</accession>
<dbReference type="Proteomes" id="UP001139981">
    <property type="component" value="Unassembled WGS sequence"/>
</dbReference>
<evidence type="ECO:0000313" key="1">
    <source>
        <dbReference type="EMBL" id="KAJ2898520.1"/>
    </source>
</evidence>
<dbReference type="EMBL" id="JANBVB010000059">
    <property type="protein sequence ID" value="KAJ2898520.1"/>
    <property type="molecule type" value="Genomic_DNA"/>
</dbReference>
<reference evidence="1" key="1">
    <citation type="submission" date="2022-07" db="EMBL/GenBank/DDBJ databases">
        <title>Phylogenomic reconstructions and comparative analyses of Kickxellomycotina fungi.</title>
        <authorList>
            <person name="Reynolds N.K."/>
            <person name="Stajich J.E."/>
            <person name="Barry K."/>
            <person name="Grigoriev I.V."/>
            <person name="Crous P."/>
            <person name="Smith M.E."/>
        </authorList>
    </citation>
    <scope>NUCLEOTIDE SEQUENCE</scope>
    <source>
        <strain evidence="1">CBS 190363</strain>
    </source>
</reference>
<gene>
    <name evidence="1" type="ORF">IWW38_001360</name>
</gene>
<protein>
    <submittedName>
        <fullName evidence="1">Uncharacterized protein</fullName>
    </submittedName>
</protein>
<keyword evidence="2" id="KW-1185">Reference proteome</keyword>
<sequence>MDSIDNSKPLVPRGFNIDTIIRYALRTVYSVVGSYVIASALLHKQLFTVSRKDSVSVAVALLAVTNTVLPGISKLTSRILRGSNQPVQWTKEIVVVTGGSNGIGLELVKRLLRAGARVAILDVHPFPIDDARYSDQWRYYNCDITKLDVVKATADQIRNELGDATMLVNNAGVVVGKLLLDMTDAEVDKVINVNLTSHYHLIRQFLPAMLRAKRGHIVSLGSIASLAGAPQSSTYCASKAGVKLLNDTMLYEISHRYGANDIQFTIAYPGVVNTGLFRGTDLGQFLWPTLRPDSIARPLFDALNSGKSQEIFLPMSGNILRIINIFPLAMRLPLQNILGRANDSMSKFAGHIKY</sequence>
<name>A0ACC1M752_9FUNG</name>
<proteinExistence type="predicted"/>
<organism evidence="1 2">
    <name type="scientific">Coemansia aciculifera</name>
    <dbReference type="NCBI Taxonomy" id="417176"/>
    <lineage>
        <taxon>Eukaryota</taxon>
        <taxon>Fungi</taxon>
        <taxon>Fungi incertae sedis</taxon>
        <taxon>Zoopagomycota</taxon>
        <taxon>Kickxellomycotina</taxon>
        <taxon>Kickxellomycetes</taxon>
        <taxon>Kickxellales</taxon>
        <taxon>Kickxellaceae</taxon>
        <taxon>Coemansia</taxon>
    </lineage>
</organism>
<evidence type="ECO:0000313" key="2">
    <source>
        <dbReference type="Proteomes" id="UP001139981"/>
    </source>
</evidence>